<evidence type="ECO:0000256" key="11">
    <source>
        <dbReference type="ARBA" id="ARBA00048184"/>
    </source>
</evidence>
<dbReference type="Gene3D" id="3.40.50.2000">
    <property type="entry name" value="Glycogen Phosphorylase B"/>
    <property type="match status" value="1"/>
</dbReference>
<feature type="domain" description="Glycosyl transferase family 28 C-terminal" evidence="13">
    <location>
        <begin position="21"/>
        <end position="147"/>
    </location>
</feature>
<dbReference type="AlphaFoldDB" id="A0A2T3BD77"/>
<accession>A0A2T3BD77</accession>
<name>A0A2T3BD77_AMORE</name>
<evidence type="ECO:0000256" key="4">
    <source>
        <dbReference type="ARBA" id="ARBA00012614"/>
    </source>
</evidence>
<evidence type="ECO:0000256" key="5">
    <source>
        <dbReference type="ARBA" id="ARBA00017468"/>
    </source>
</evidence>
<evidence type="ECO:0000256" key="3">
    <source>
        <dbReference type="ARBA" id="ARBA00011198"/>
    </source>
</evidence>
<organism evidence="14 15">
    <name type="scientific">Amorphotheca resinae ATCC 22711</name>
    <dbReference type="NCBI Taxonomy" id="857342"/>
    <lineage>
        <taxon>Eukaryota</taxon>
        <taxon>Fungi</taxon>
        <taxon>Dikarya</taxon>
        <taxon>Ascomycota</taxon>
        <taxon>Pezizomycotina</taxon>
        <taxon>Leotiomycetes</taxon>
        <taxon>Helotiales</taxon>
        <taxon>Amorphothecaceae</taxon>
        <taxon>Amorphotheca</taxon>
    </lineage>
</organism>
<evidence type="ECO:0000256" key="6">
    <source>
        <dbReference type="ARBA" id="ARBA00022676"/>
    </source>
</evidence>
<dbReference type="FunCoup" id="A0A2T3BD77">
    <property type="interactions" value="314"/>
</dbReference>
<dbReference type="Pfam" id="PF04101">
    <property type="entry name" value="Glyco_tran_28_C"/>
    <property type="match status" value="1"/>
</dbReference>
<keyword evidence="7 12" id="KW-0808">Transferase</keyword>
<keyword evidence="15" id="KW-1185">Reference proteome</keyword>
<evidence type="ECO:0000256" key="2">
    <source>
        <dbReference type="ARBA" id="ARBA00006962"/>
    </source>
</evidence>
<evidence type="ECO:0000256" key="9">
    <source>
        <dbReference type="ARBA" id="ARBA00024804"/>
    </source>
</evidence>
<reference evidence="14 15" key="1">
    <citation type="journal article" date="2018" name="New Phytol.">
        <title>Comparative genomics and transcriptomics depict ericoid mycorrhizal fungi as versatile saprotrophs and plant mutualists.</title>
        <authorList>
            <person name="Martino E."/>
            <person name="Morin E."/>
            <person name="Grelet G.A."/>
            <person name="Kuo A."/>
            <person name="Kohler A."/>
            <person name="Daghino S."/>
            <person name="Barry K.W."/>
            <person name="Cichocki N."/>
            <person name="Clum A."/>
            <person name="Dockter R.B."/>
            <person name="Hainaut M."/>
            <person name="Kuo R.C."/>
            <person name="LaButti K."/>
            <person name="Lindahl B.D."/>
            <person name="Lindquist E.A."/>
            <person name="Lipzen A."/>
            <person name="Khouja H.R."/>
            <person name="Magnuson J."/>
            <person name="Murat C."/>
            <person name="Ohm R.A."/>
            <person name="Singer S.W."/>
            <person name="Spatafora J.W."/>
            <person name="Wang M."/>
            <person name="Veneault-Fourrey C."/>
            <person name="Henrissat B."/>
            <person name="Grigoriev I.V."/>
            <person name="Martin F.M."/>
            <person name="Perotto S."/>
        </authorList>
    </citation>
    <scope>NUCLEOTIDE SEQUENCE [LARGE SCALE GENOMIC DNA]</scope>
    <source>
        <strain evidence="14 15">ATCC 22711</strain>
    </source>
</reference>
<dbReference type="GO" id="GO:0004577">
    <property type="term" value="F:N-acetylglucosaminyldiphosphodolichol N-acetylglucosaminyltransferase activity"/>
    <property type="evidence" value="ECO:0007669"/>
    <property type="project" value="UniProtKB-EC"/>
</dbReference>
<dbReference type="GO" id="GO:0005783">
    <property type="term" value="C:endoplasmic reticulum"/>
    <property type="evidence" value="ECO:0007669"/>
    <property type="project" value="UniProtKB-SubCell"/>
</dbReference>
<dbReference type="SUPFAM" id="SSF53756">
    <property type="entry name" value="UDP-Glycosyltransferase/glycogen phosphorylase"/>
    <property type="match status" value="1"/>
</dbReference>
<evidence type="ECO:0000256" key="10">
    <source>
        <dbReference type="ARBA" id="ARBA00032061"/>
    </source>
</evidence>
<dbReference type="EC" id="2.4.1.141" evidence="4 12"/>
<keyword evidence="6 12" id="KW-0328">Glycosyltransferase</keyword>
<gene>
    <name evidence="12" type="primary">ALG13</name>
    <name evidence="14" type="ORF">M430DRAFT_93979</name>
</gene>
<dbReference type="STRING" id="857342.A0A2T3BD77"/>
<sequence length="152" mass="16595">MKNGAEEKKLSRECLISTGATAPFPALIAAVLGEDCIQQFADLGYTKLVFQAGDALRYLYEIKPEKTLGVEIEAFDFNREGLTKQMKACIGRAGKSKEGLVICHAGAGTILDAMRMGLPIIVVPNPTLLDNHQEELAQELQRQGYVLKSDVK</sequence>
<dbReference type="PANTHER" id="PTHR12867:SF6">
    <property type="entry name" value="N-ACETYLGLUCOSAMINYLDIPHOSPHODOLICHOL N-ACETYLGLUCOSAMINYLTRANSFERASE"/>
    <property type="match status" value="1"/>
</dbReference>
<proteinExistence type="inferred from homology"/>
<dbReference type="InterPro" id="IPR039042">
    <property type="entry name" value="Alg13-like"/>
</dbReference>
<evidence type="ECO:0000259" key="13">
    <source>
        <dbReference type="Pfam" id="PF04101"/>
    </source>
</evidence>
<evidence type="ECO:0000256" key="1">
    <source>
        <dbReference type="ARBA" id="ARBA00004240"/>
    </source>
</evidence>
<evidence type="ECO:0000313" key="14">
    <source>
        <dbReference type="EMBL" id="PSS27324.1"/>
    </source>
</evidence>
<keyword evidence="8 12" id="KW-0256">Endoplasmic reticulum</keyword>
<comment type="similarity">
    <text evidence="2 12">Belongs to the glycosyltransferase 28 family.</text>
</comment>
<comment type="subunit">
    <text evidence="3 12">Heterodimer with ALG14 to form a functional enzyme.</text>
</comment>
<dbReference type="OrthoDB" id="20273at2759"/>
<dbReference type="Proteomes" id="UP000241818">
    <property type="component" value="Unassembled WGS sequence"/>
</dbReference>
<evidence type="ECO:0000256" key="8">
    <source>
        <dbReference type="ARBA" id="ARBA00022824"/>
    </source>
</evidence>
<comment type="subcellular location">
    <subcellularLocation>
        <location evidence="1 12">Endoplasmic reticulum</location>
    </subcellularLocation>
</comment>
<comment type="function">
    <text evidence="9 12">Involved in protein N-glycosylation. Essential for the second step of the dolichol-linked oligosaccharide pathway.</text>
</comment>
<dbReference type="InterPro" id="IPR007235">
    <property type="entry name" value="Glyco_trans_28_C"/>
</dbReference>
<comment type="catalytic activity">
    <reaction evidence="11">
        <text>an N-acetyl-alpha-D-glucosaminyl-diphospho-di-trans,poly-cis-dolichol + UDP-N-acetyl-alpha-D-glucosamine = an N,N'-diacetylchitobiosyl-diphospho-di-trans,poly-cis-dolichol + UDP + H(+)</text>
        <dbReference type="Rhea" id="RHEA:23380"/>
        <dbReference type="Rhea" id="RHEA-COMP:19507"/>
        <dbReference type="Rhea" id="RHEA-COMP:19510"/>
        <dbReference type="ChEBI" id="CHEBI:15378"/>
        <dbReference type="ChEBI" id="CHEBI:57269"/>
        <dbReference type="ChEBI" id="CHEBI:57705"/>
        <dbReference type="ChEBI" id="CHEBI:58223"/>
        <dbReference type="ChEBI" id="CHEBI:58427"/>
        <dbReference type="EC" id="2.4.1.141"/>
    </reaction>
</comment>
<evidence type="ECO:0000313" key="15">
    <source>
        <dbReference type="Proteomes" id="UP000241818"/>
    </source>
</evidence>
<protein>
    <recommendedName>
        <fullName evidence="5 12">UDP-N-acetylglucosamine transferase subunit ALG13</fullName>
        <ecNumber evidence="4 12">2.4.1.141</ecNumber>
    </recommendedName>
    <alternativeName>
        <fullName evidence="10 12">Asparagine-linked glycosylation protein 13</fullName>
    </alternativeName>
</protein>
<dbReference type="EMBL" id="KZ679006">
    <property type="protein sequence ID" value="PSS27324.1"/>
    <property type="molecule type" value="Genomic_DNA"/>
</dbReference>
<evidence type="ECO:0000256" key="12">
    <source>
        <dbReference type="RuleBase" id="RU362128"/>
    </source>
</evidence>
<dbReference type="InParanoid" id="A0A2T3BD77"/>
<dbReference type="GO" id="GO:0006488">
    <property type="term" value="P:dolichol-linked oligosaccharide biosynthetic process"/>
    <property type="evidence" value="ECO:0007669"/>
    <property type="project" value="InterPro"/>
</dbReference>
<evidence type="ECO:0000256" key="7">
    <source>
        <dbReference type="ARBA" id="ARBA00022679"/>
    </source>
</evidence>
<dbReference type="PANTHER" id="PTHR12867">
    <property type="entry name" value="GLYCOSYL TRANSFERASE-RELATED"/>
    <property type="match status" value="1"/>
</dbReference>